<protein>
    <submittedName>
        <fullName evidence="1">Uncharacterized protein</fullName>
    </submittedName>
</protein>
<name>A0A0A8Y1J3_ARUDO</name>
<reference evidence="1" key="2">
    <citation type="journal article" date="2015" name="Data Brief">
        <title>Shoot transcriptome of the giant reed, Arundo donax.</title>
        <authorList>
            <person name="Barrero R.A."/>
            <person name="Guerrero F.D."/>
            <person name="Moolhuijzen P."/>
            <person name="Goolsby J.A."/>
            <person name="Tidwell J."/>
            <person name="Bellgard S.E."/>
            <person name="Bellgard M.I."/>
        </authorList>
    </citation>
    <scope>NUCLEOTIDE SEQUENCE</scope>
    <source>
        <tissue evidence="1">Shoot tissue taken approximately 20 cm above the soil surface</tissue>
    </source>
</reference>
<organism evidence="1">
    <name type="scientific">Arundo donax</name>
    <name type="common">Giant reed</name>
    <name type="synonym">Donax arundinaceus</name>
    <dbReference type="NCBI Taxonomy" id="35708"/>
    <lineage>
        <taxon>Eukaryota</taxon>
        <taxon>Viridiplantae</taxon>
        <taxon>Streptophyta</taxon>
        <taxon>Embryophyta</taxon>
        <taxon>Tracheophyta</taxon>
        <taxon>Spermatophyta</taxon>
        <taxon>Magnoliopsida</taxon>
        <taxon>Liliopsida</taxon>
        <taxon>Poales</taxon>
        <taxon>Poaceae</taxon>
        <taxon>PACMAD clade</taxon>
        <taxon>Arundinoideae</taxon>
        <taxon>Arundineae</taxon>
        <taxon>Arundo</taxon>
    </lineage>
</organism>
<reference evidence="1" key="1">
    <citation type="submission" date="2014-09" db="EMBL/GenBank/DDBJ databases">
        <authorList>
            <person name="Magalhaes I.L.F."/>
            <person name="Oliveira U."/>
            <person name="Santos F.R."/>
            <person name="Vidigal T.H.D.A."/>
            <person name="Brescovit A.D."/>
            <person name="Santos A.J."/>
        </authorList>
    </citation>
    <scope>NUCLEOTIDE SEQUENCE</scope>
    <source>
        <tissue evidence="1">Shoot tissue taken approximately 20 cm above the soil surface</tissue>
    </source>
</reference>
<dbReference type="AlphaFoldDB" id="A0A0A8Y1J3"/>
<accession>A0A0A8Y1J3</accession>
<evidence type="ECO:0000313" key="1">
    <source>
        <dbReference type="EMBL" id="JAD18953.1"/>
    </source>
</evidence>
<sequence length="28" mass="3214">MQIERFVVQWKLLITLCSNAPLLDLLGV</sequence>
<proteinExistence type="predicted"/>
<dbReference type="EMBL" id="GBRH01278942">
    <property type="protein sequence ID" value="JAD18953.1"/>
    <property type="molecule type" value="Transcribed_RNA"/>
</dbReference>